<dbReference type="PANTHER" id="PTHR31040">
    <property type="entry name" value="NURIM"/>
    <property type="match status" value="1"/>
</dbReference>
<organism evidence="10 11">
    <name type="scientific">Clarias magur</name>
    <name type="common">Asian catfish</name>
    <name type="synonym">Macropteronotus magur</name>
    <dbReference type="NCBI Taxonomy" id="1594786"/>
    <lineage>
        <taxon>Eukaryota</taxon>
        <taxon>Metazoa</taxon>
        <taxon>Chordata</taxon>
        <taxon>Craniata</taxon>
        <taxon>Vertebrata</taxon>
        <taxon>Euteleostomi</taxon>
        <taxon>Actinopterygii</taxon>
        <taxon>Neopterygii</taxon>
        <taxon>Teleostei</taxon>
        <taxon>Ostariophysi</taxon>
        <taxon>Siluriformes</taxon>
        <taxon>Clariidae</taxon>
        <taxon>Clarias</taxon>
    </lineage>
</organism>
<evidence type="ECO:0000256" key="5">
    <source>
        <dbReference type="ARBA" id="ARBA00022989"/>
    </source>
</evidence>
<evidence type="ECO:0000256" key="8">
    <source>
        <dbReference type="ARBA" id="ARBA00032957"/>
    </source>
</evidence>
<gene>
    <name evidence="10" type="primary">nrm</name>
    <name evidence="10" type="ORF">DAT39_020422</name>
</gene>
<evidence type="ECO:0000256" key="2">
    <source>
        <dbReference type="ARBA" id="ARBA00010631"/>
    </source>
</evidence>
<dbReference type="GO" id="GO:0005637">
    <property type="term" value="C:nuclear inner membrane"/>
    <property type="evidence" value="ECO:0007669"/>
    <property type="project" value="UniProtKB-SubCell"/>
</dbReference>
<feature type="transmembrane region" description="Helical" evidence="9">
    <location>
        <begin position="12"/>
        <end position="33"/>
    </location>
</feature>
<name>A0A8J4TES9_CLAMG</name>
<dbReference type="EMBL" id="QNUK01000758">
    <property type="protein sequence ID" value="KAF5889879.1"/>
    <property type="molecule type" value="Genomic_DNA"/>
</dbReference>
<dbReference type="Proteomes" id="UP000727407">
    <property type="component" value="Unassembled WGS sequence"/>
</dbReference>
<comment type="similarity">
    <text evidence="2">Belongs to the nurim family.</text>
</comment>
<reference evidence="10" key="1">
    <citation type="submission" date="2020-07" db="EMBL/GenBank/DDBJ databases">
        <title>Clarias magur genome sequencing, assembly and annotation.</title>
        <authorList>
            <person name="Kushwaha B."/>
            <person name="Kumar R."/>
            <person name="Das P."/>
            <person name="Joshi C.G."/>
            <person name="Kumar D."/>
            <person name="Nagpure N.S."/>
            <person name="Pandey M."/>
            <person name="Agarwal S."/>
            <person name="Srivastava S."/>
            <person name="Singh M."/>
            <person name="Sahoo L."/>
            <person name="Jayasankar P."/>
            <person name="Meher P.K."/>
            <person name="Koringa P.G."/>
            <person name="Iquebal M.A."/>
            <person name="Das S.P."/>
            <person name="Bit A."/>
            <person name="Patnaik S."/>
            <person name="Patel N."/>
            <person name="Shah T.M."/>
            <person name="Hinsu A."/>
            <person name="Jena J.K."/>
        </authorList>
    </citation>
    <scope>NUCLEOTIDE SEQUENCE</scope>
    <source>
        <strain evidence="10">CIFAMagur01</strain>
        <tissue evidence="10">Testis</tissue>
    </source>
</reference>
<evidence type="ECO:0000313" key="11">
    <source>
        <dbReference type="Proteomes" id="UP000727407"/>
    </source>
</evidence>
<evidence type="ECO:0000256" key="9">
    <source>
        <dbReference type="SAM" id="Phobius"/>
    </source>
</evidence>
<dbReference type="AlphaFoldDB" id="A0A8J4TES9"/>
<dbReference type="PANTHER" id="PTHR31040:SF1">
    <property type="entry name" value="NURIM"/>
    <property type="match status" value="1"/>
</dbReference>
<protein>
    <recommendedName>
        <fullName evidence="3">Nurim</fullName>
    </recommendedName>
    <alternativeName>
        <fullName evidence="8">Nuclear envelope membrane protein</fullName>
    </alternativeName>
    <alternativeName>
        <fullName evidence="7">Nuclear rim protein</fullName>
    </alternativeName>
</protein>
<proteinExistence type="inferred from homology"/>
<comment type="subcellular location">
    <subcellularLocation>
        <location evidence="1">Nucleus inner membrane</location>
        <topology evidence="1">Multi-pass membrane protein</topology>
    </subcellularLocation>
</comment>
<comment type="caution">
    <text evidence="10">The sequence shown here is derived from an EMBL/GenBank/DDBJ whole genome shotgun (WGS) entry which is preliminary data.</text>
</comment>
<keyword evidence="4 9" id="KW-0812">Transmembrane</keyword>
<keyword evidence="6 9" id="KW-0472">Membrane</keyword>
<keyword evidence="5 9" id="KW-1133">Transmembrane helix</keyword>
<evidence type="ECO:0000256" key="1">
    <source>
        <dbReference type="ARBA" id="ARBA00004473"/>
    </source>
</evidence>
<feature type="transmembrane region" description="Helical" evidence="9">
    <location>
        <begin position="68"/>
        <end position="87"/>
    </location>
</feature>
<keyword evidence="11" id="KW-1185">Reference proteome</keyword>
<evidence type="ECO:0000256" key="4">
    <source>
        <dbReference type="ARBA" id="ARBA00022692"/>
    </source>
</evidence>
<sequence>MALLTARNFTLAVLSLINFLFVFVTGVDFVRFISFRPIYHNITGGTPLCNDAAWWSVSLRDAAVLKALAVDLLLCVLAAFLTLYLSLAHSLDAEDCAYLSTQLHSKLQLFSTTAGGDAQRQGNNNNDECKLD</sequence>
<dbReference type="InterPro" id="IPR033580">
    <property type="entry name" value="Nurim-like"/>
</dbReference>
<evidence type="ECO:0000313" key="10">
    <source>
        <dbReference type="EMBL" id="KAF5889879.1"/>
    </source>
</evidence>
<evidence type="ECO:0000256" key="7">
    <source>
        <dbReference type="ARBA" id="ARBA00031700"/>
    </source>
</evidence>
<evidence type="ECO:0000256" key="6">
    <source>
        <dbReference type="ARBA" id="ARBA00023136"/>
    </source>
</evidence>
<dbReference type="OrthoDB" id="10050858at2759"/>
<evidence type="ECO:0000256" key="3">
    <source>
        <dbReference type="ARBA" id="ARBA00013379"/>
    </source>
</evidence>
<accession>A0A8J4TES9</accession>